<evidence type="ECO:0000313" key="5">
    <source>
        <dbReference type="Proteomes" id="UP000705230"/>
    </source>
</evidence>
<sequence>MINNKPIHKPANNKAIAEMLKNSKPLSVNELANRFEISDPTRAPIEPPAIITP</sequence>
<reference evidence="4" key="1">
    <citation type="submission" date="2020-10" db="EMBL/GenBank/DDBJ databases">
        <title>Microbiome of the Black Sea water column analyzed by genome centric metagenomics.</title>
        <authorList>
            <person name="Cabello-Yeves P.J."/>
            <person name="Callieri C."/>
            <person name="Picazo A."/>
            <person name="Mehrshad M."/>
            <person name="Haro-Moreno J.M."/>
            <person name="Roda-Garcia J."/>
            <person name="Dzembekova N."/>
            <person name="Slabakova V."/>
            <person name="Slabakova N."/>
            <person name="Moncheva S."/>
            <person name="Rodriguez-Valera F."/>
        </authorList>
    </citation>
    <scope>NUCLEOTIDE SEQUENCE</scope>
    <source>
        <strain evidence="4">BS30m-G43</strain>
    </source>
</reference>
<dbReference type="GO" id="GO:0003700">
    <property type="term" value="F:DNA-binding transcription factor activity"/>
    <property type="evidence" value="ECO:0007669"/>
    <property type="project" value="InterPro"/>
</dbReference>
<dbReference type="Proteomes" id="UP000705230">
    <property type="component" value="Unassembled WGS sequence"/>
</dbReference>
<keyword evidence="1" id="KW-0805">Transcription regulation</keyword>
<accession>A0A937M2C5</accession>
<gene>
    <name evidence="4" type="ORF">ISR29_02560</name>
</gene>
<dbReference type="EMBL" id="JADHSG010000002">
    <property type="protein sequence ID" value="MBL6903061.1"/>
    <property type="molecule type" value="Genomic_DNA"/>
</dbReference>
<proteinExistence type="predicted"/>
<evidence type="ECO:0000256" key="2">
    <source>
        <dbReference type="ARBA" id="ARBA00023163"/>
    </source>
</evidence>
<dbReference type="AlphaFoldDB" id="A0A937M2C5"/>
<dbReference type="InterPro" id="IPR001034">
    <property type="entry name" value="DeoR_HTH"/>
</dbReference>
<dbReference type="Pfam" id="PF08220">
    <property type="entry name" value="HTH_DeoR"/>
    <property type="match status" value="1"/>
</dbReference>
<evidence type="ECO:0000259" key="3">
    <source>
        <dbReference type="Pfam" id="PF08220"/>
    </source>
</evidence>
<evidence type="ECO:0000256" key="1">
    <source>
        <dbReference type="ARBA" id="ARBA00023015"/>
    </source>
</evidence>
<protein>
    <submittedName>
        <fullName evidence="4">DeoR family transcriptional regulator</fullName>
    </submittedName>
</protein>
<keyword evidence="2" id="KW-0804">Transcription</keyword>
<feature type="domain" description="HTH deoR-type" evidence="3">
    <location>
        <begin position="14"/>
        <end position="41"/>
    </location>
</feature>
<comment type="caution">
    <text evidence="4">The sequence shown here is derived from an EMBL/GenBank/DDBJ whole genome shotgun (WGS) entry which is preliminary data.</text>
</comment>
<organism evidence="4 5">
    <name type="scientific">SAR86 cluster bacterium</name>
    <dbReference type="NCBI Taxonomy" id="2030880"/>
    <lineage>
        <taxon>Bacteria</taxon>
        <taxon>Pseudomonadati</taxon>
        <taxon>Pseudomonadota</taxon>
        <taxon>Gammaproteobacteria</taxon>
        <taxon>SAR86 cluster</taxon>
    </lineage>
</organism>
<evidence type="ECO:0000313" key="4">
    <source>
        <dbReference type="EMBL" id="MBL6903061.1"/>
    </source>
</evidence>
<name>A0A937M2C5_9GAMM</name>